<keyword evidence="1" id="KW-0812">Transmembrane</keyword>
<evidence type="ECO:0000313" key="3">
    <source>
        <dbReference type="Proteomes" id="UP000027178"/>
    </source>
</evidence>
<keyword evidence="1" id="KW-0472">Membrane</keyword>
<accession>A0A066YG65</accession>
<protein>
    <submittedName>
        <fullName evidence="2">Uncharacterized protein</fullName>
    </submittedName>
</protein>
<gene>
    <name evidence="2" type="ORF">KCH_77220</name>
</gene>
<keyword evidence="1" id="KW-1133">Transmembrane helix</keyword>
<keyword evidence="3" id="KW-1185">Reference proteome</keyword>
<dbReference type="EMBL" id="JNBY01000174">
    <property type="protein sequence ID" value="KDN80488.1"/>
    <property type="molecule type" value="Genomic_DNA"/>
</dbReference>
<proteinExistence type="predicted"/>
<reference evidence="2 3" key="1">
    <citation type="submission" date="2014-05" db="EMBL/GenBank/DDBJ databases">
        <title>Draft Genome Sequence of Kitasatospora cheerisanensis KCTC 2395.</title>
        <authorList>
            <person name="Nam D.H."/>
        </authorList>
    </citation>
    <scope>NUCLEOTIDE SEQUENCE [LARGE SCALE GENOMIC DNA]</scope>
    <source>
        <strain evidence="2 3">KCTC 2395</strain>
    </source>
</reference>
<evidence type="ECO:0000313" key="2">
    <source>
        <dbReference type="EMBL" id="KDN80488.1"/>
    </source>
</evidence>
<dbReference type="PATRIC" id="fig|1348663.4.peg.7445"/>
<dbReference type="RefSeq" id="WP_035875909.1">
    <property type="nucleotide sequence ID" value="NZ_KK853998.1"/>
</dbReference>
<feature type="transmembrane region" description="Helical" evidence="1">
    <location>
        <begin position="47"/>
        <end position="70"/>
    </location>
</feature>
<name>A0A066YG65_9ACTN</name>
<dbReference type="Proteomes" id="UP000027178">
    <property type="component" value="Unassembled WGS sequence"/>
</dbReference>
<dbReference type="AlphaFoldDB" id="A0A066YG65"/>
<comment type="caution">
    <text evidence="2">The sequence shown here is derived from an EMBL/GenBank/DDBJ whole genome shotgun (WGS) entry which is preliminary data.</text>
</comment>
<organism evidence="2 3">
    <name type="scientific">Kitasatospora cheerisanensis KCTC 2395</name>
    <dbReference type="NCBI Taxonomy" id="1348663"/>
    <lineage>
        <taxon>Bacteria</taxon>
        <taxon>Bacillati</taxon>
        <taxon>Actinomycetota</taxon>
        <taxon>Actinomycetes</taxon>
        <taxon>Kitasatosporales</taxon>
        <taxon>Streptomycetaceae</taxon>
        <taxon>Kitasatospora</taxon>
    </lineage>
</organism>
<dbReference type="HOGENOM" id="CLU_2734684_0_0_11"/>
<sequence length="71" mass="7524">MPTILLPVLAVFAVPYAAYVVIAHAVAARLGRPWSGDELRRRQAPLLWAMVAAAVLYAAAAAVQGLARLLT</sequence>
<evidence type="ECO:0000256" key="1">
    <source>
        <dbReference type="SAM" id="Phobius"/>
    </source>
</evidence>